<keyword evidence="2" id="KW-1185">Reference proteome</keyword>
<dbReference type="STRING" id="926569.ANT_12450"/>
<name>E8N4B5_ANATU</name>
<dbReference type="HOGENOM" id="CLU_2598379_0_0_0"/>
<dbReference type="AlphaFoldDB" id="E8N4B5"/>
<dbReference type="EMBL" id="AP012029">
    <property type="protein sequence ID" value="BAJ63279.1"/>
    <property type="molecule type" value="Genomic_DNA"/>
</dbReference>
<dbReference type="KEGG" id="atm:ANT_12450"/>
<dbReference type="InParanoid" id="E8N4B5"/>
<sequence>MGFVWAYLTPLAIQNQKALQVLEGLVTTVRDLWGRSQAIPLTGTTSRPSLEIPGKEGLSSSLEFSKECHISPEVWLIIA</sequence>
<accession>E8N4B5</accession>
<organism evidence="1 2">
    <name type="scientific">Anaerolinea thermophila (strain DSM 14523 / JCM 11388 / NBRC 100420 / UNI-1)</name>
    <dbReference type="NCBI Taxonomy" id="926569"/>
    <lineage>
        <taxon>Bacteria</taxon>
        <taxon>Bacillati</taxon>
        <taxon>Chloroflexota</taxon>
        <taxon>Anaerolineae</taxon>
        <taxon>Anaerolineales</taxon>
        <taxon>Anaerolineaceae</taxon>
        <taxon>Anaerolinea</taxon>
    </lineage>
</organism>
<protein>
    <submittedName>
        <fullName evidence="1">Uncharacterized protein</fullName>
    </submittedName>
</protein>
<reference evidence="1 2" key="1">
    <citation type="submission" date="2010-12" db="EMBL/GenBank/DDBJ databases">
        <title>Whole genome sequence of Anaerolinea thermophila UNI-1.</title>
        <authorList>
            <person name="Narita-Yamada S."/>
            <person name="Kishi E."/>
            <person name="Watanabe Y."/>
            <person name="Takasaki K."/>
            <person name="Ankai A."/>
            <person name="Oguchi A."/>
            <person name="Fukui S."/>
            <person name="Takahashi M."/>
            <person name="Yashiro I."/>
            <person name="Hosoyama A."/>
            <person name="Sekiguchi Y."/>
            <person name="Hanada S."/>
            <person name="Fujita N."/>
        </authorList>
    </citation>
    <scope>NUCLEOTIDE SEQUENCE [LARGE SCALE GENOMIC DNA]</scope>
    <source>
        <strain evidence="2">DSM 14523 / JCM 11388 / NBRC 100420 / UNI-1</strain>
    </source>
</reference>
<dbReference type="Proteomes" id="UP000008922">
    <property type="component" value="Chromosome"/>
</dbReference>
<evidence type="ECO:0000313" key="2">
    <source>
        <dbReference type="Proteomes" id="UP000008922"/>
    </source>
</evidence>
<evidence type="ECO:0000313" key="1">
    <source>
        <dbReference type="EMBL" id="BAJ63279.1"/>
    </source>
</evidence>
<gene>
    <name evidence="1" type="ordered locus">ANT_12450</name>
</gene>
<proteinExistence type="predicted"/>